<organism evidence="1 2">
    <name type="scientific">Campylobacter blaseri</name>
    <dbReference type="NCBI Taxonomy" id="2042961"/>
    <lineage>
        <taxon>Bacteria</taxon>
        <taxon>Pseudomonadati</taxon>
        <taxon>Campylobacterota</taxon>
        <taxon>Epsilonproteobacteria</taxon>
        <taxon>Campylobacterales</taxon>
        <taxon>Campylobacteraceae</taxon>
        <taxon>Campylobacter</taxon>
    </lineage>
</organism>
<dbReference type="Proteomes" id="UP000240535">
    <property type="component" value="Unassembled WGS sequence"/>
</dbReference>
<evidence type="ECO:0000313" key="2">
    <source>
        <dbReference type="Proteomes" id="UP000240535"/>
    </source>
</evidence>
<evidence type="ECO:0000313" key="1">
    <source>
        <dbReference type="EMBL" id="PSM53052.1"/>
    </source>
</evidence>
<reference evidence="2" key="1">
    <citation type="submission" date="2017-10" db="EMBL/GenBank/DDBJ databases">
        <title>Campylobacter species from seals.</title>
        <authorList>
            <person name="Gilbert M.J."/>
            <person name="Zomer A.L."/>
            <person name="Timmerman A.J."/>
            <person name="Duim B."/>
            <person name="Wagenaar J.A."/>
        </authorList>
    </citation>
    <scope>NUCLEOTIDE SEQUENCE [LARGE SCALE GENOMIC DNA]</scope>
    <source>
        <strain evidence="2">17S00004-5</strain>
    </source>
</reference>
<accession>A0A2P8R3I0</accession>
<dbReference type="OrthoDB" id="5329960at2"/>
<dbReference type="EMBL" id="PDHH01000001">
    <property type="protein sequence ID" value="PSM53052.1"/>
    <property type="molecule type" value="Genomic_DNA"/>
</dbReference>
<sequence>MATIMEKDVLLEYASIGHLLPKDRTQEIMQDFEKMCNLRREILETEYKDIDYNKMLKEIKKIRDKYDRA</sequence>
<gene>
    <name evidence="1" type="ORF">CQ405_00410</name>
</gene>
<name>A0A2P8R3I0_9BACT</name>
<proteinExistence type="predicted"/>
<protein>
    <submittedName>
        <fullName evidence="1">Uncharacterized protein</fullName>
    </submittedName>
</protein>
<dbReference type="RefSeq" id="WP_106869450.1">
    <property type="nucleotide sequence ID" value="NZ_CP053841.1"/>
</dbReference>
<dbReference type="AlphaFoldDB" id="A0A2P8R3I0"/>
<keyword evidence="2" id="KW-1185">Reference proteome</keyword>
<comment type="caution">
    <text evidence="1">The sequence shown here is derived from an EMBL/GenBank/DDBJ whole genome shotgun (WGS) entry which is preliminary data.</text>
</comment>